<organism evidence="1 2">
    <name type="scientific">Naganishia vaughanmartiniae</name>
    <dbReference type="NCBI Taxonomy" id="1424756"/>
    <lineage>
        <taxon>Eukaryota</taxon>
        <taxon>Fungi</taxon>
        <taxon>Dikarya</taxon>
        <taxon>Basidiomycota</taxon>
        <taxon>Agaricomycotina</taxon>
        <taxon>Tremellomycetes</taxon>
        <taxon>Filobasidiales</taxon>
        <taxon>Filobasidiaceae</taxon>
        <taxon>Naganishia</taxon>
    </lineage>
</organism>
<protein>
    <submittedName>
        <fullName evidence="1">Uncharacterized protein</fullName>
    </submittedName>
</protein>
<name>A0ACC2X773_9TREE</name>
<evidence type="ECO:0000313" key="1">
    <source>
        <dbReference type="EMBL" id="KAJ9119220.1"/>
    </source>
</evidence>
<comment type="caution">
    <text evidence="1">The sequence shown here is derived from an EMBL/GenBank/DDBJ whole genome shotgun (WGS) entry which is preliminary data.</text>
</comment>
<gene>
    <name evidence="1" type="ORF">QFC22_003712</name>
</gene>
<proteinExistence type="predicted"/>
<accession>A0ACC2X773</accession>
<reference evidence="1" key="1">
    <citation type="submission" date="2023-04" db="EMBL/GenBank/DDBJ databases">
        <title>Draft Genome sequencing of Naganishia species isolated from polar environments using Oxford Nanopore Technology.</title>
        <authorList>
            <person name="Leo P."/>
            <person name="Venkateswaran K."/>
        </authorList>
    </citation>
    <scope>NUCLEOTIDE SEQUENCE</scope>
    <source>
        <strain evidence="1">MNA-CCFEE 5425</strain>
    </source>
</reference>
<dbReference type="EMBL" id="JASBWU010000009">
    <property type="protein sequence ID" value="KAJ9119220.1"/>
    <property type="molecule type" value="Genomic_DNA"/>
</dbReference>
<dbReference type="Proteomes" id="UP001243375">
    <property type="component" value="Unassembled WGS sequence"/>
</dbReference>
<evidence type="ECO:0000313" key="2">
    <source>
        <dbReference type="Proteomes" id="UP001243375"/>
    </source>
</evidence>
<keyword evidence="2" id="KW-1185">Reference proteome</keyword>
<sequence length="398" mass="43094">MVFASFNSTAFWALRSSFNYQHLPIFSSDISTDGSLIALAQGSVVTLWETSTNVLLRVFDTADIDGVRKVQFLGSDGRWLAFAGQYKGVGVWDLLSCQGMYHHSLEHDHITDISFISAAWTLPFFPQHEIISLSSGDTPYFLASSLTAGPAPNQQTIITCFGPNSSKPIFRRAIPARLLQVCISGIDSSHSIDASSVELTAISKDGRTLRVGEDVKPFPKQIQSVSVSAATSSAQGTQMKTSNLSIWEEMFGKNTFTSTGATEVDDAVSAAAPGTVSRTIKDKRSKYSKVYDGPSTSLPPMALLFDEFLNDFMDVKPALAPSLEPETSTVRFAGDAKGDNTVSANMETASVMSSEDAAPQIDMSIKKVGMQDVKELSDWFKNVVLTGPSTERKLSVCF</sequence>